<sequence>MPGMAARNAASRVVVSIAAAIRLVSSVVGGLIVLYAVFVLFEANPDNPIVQFTAGVRNDLGAFTRDLFTPEDPKIANTVNALIAAIVWVVGGNLLSKAVTRLAPRPKASSKD</sequence>
<keyword evidence="1" id="KW-0472">Membrane</keyword>
<keyword evidence="1" id="KW-0812">Transmembrane</keyword>
<feature type="transmembrane region" description="Helical" evidence="1">
    <location>
        <begin position="12"/>
        <end position="38"/>
    </location>
</feature>
<dbReference type="Proteomes" id="UP000198981">
    <property type="component" value="Unassembled WGS sequence"/>
</dbReference>
<feature type="transmembrane region" description="Helical" evidence="1">
    <location>
        <begin position="75"/>
        <end position="95"/>
    </location>
</feature>
<evidence type="ECO:0000256" key="1">
    <source>
        <dbReference type="SAM" id="Phobius"/>
    </source>
</evidence>
<evidence type="ECO:0000313" key="3">
    <source>
        <dbReference type="Proteomes" id="UP000198981"/>
    </source>
</evidence>
<dbReference type="EMBL" id="FMUH01000001">
    <property type="protein sequence ID" value="SCX39047.1"/>
    <property type="molecule type" value="Genomic_DNA"/>
</dbReference>
<gene>
    <name evidence="2" type="ORF">SAMN03159343_0574</name>
</gene>
<protein>
    <submittedName>
        <fullName evidence="2">Uncharacterized protein</fullName>
    </submittedName>
</protein>
<organism evidence="2 3">
    <name type="scientific">Klenkia marina</name>
    <dbReference type="NCBI Taxonomy" id="1960309"/>
    <lineage>
        <taxon>Bacteria</taxon>
        <taxon>Bacillati</taxon>
        <taxon>Actinomycetota</taxon>
        <taxon>Actinomycetes</taxon>
        <taxon>Geodermatophilales</taxon>
        <taxon>Geodermatophilaceae</taxon>
        <taxon>Klenkia</taxon>
    </lineage>
</organism>
<dbReference type="STRING" id="1960309.SAMN03159343_0574"/>
<evidence type="ECO:0000313" key="2">
    <source>
        <dbReference type="EMBL" id="SCX39047.1"/>
    </source>
</evidence>
<name>A0A1G4XCY3_9ACTN</name>
<keyword evidence="1" id="KW-1133">Transmembrane helix</keyword>
<dbReference type="AlphaFoldDB" id="A0A1G4XCY3"/>
<keyword evidence="3" id="KW-1185">Reference proteome</keyword>
<reference evidence="3" key="1">
    <citation type="submission" date="2016-10" db="EMBL/GenBank/DDBJ databases">
        <authorList>
            <person name="Varghese N."/>
            <person name="Submissions S."/>
        </authorList>
    </citation>
    <scope>NUCLEOTIDE SEQUENCE [LARGE SCALE GENOMIC DNA]</scope>
    <source>
        <strain evidence="3">DSM 45722</strain>
    </source>
</reference>
<proteinExistence type="predicted"/>
<accession>A0A1G4XCY3</accession>